<evidence type="ECO:0000256" key="5">
    <source>
        <dbReference type="PROSITE-ProRule" id="PRU01091"/>
    </source>
</evidence>
<gene>
    <name evidence="8" type="ORF">Ahu01nite_054990</name>
</gene>
<keyword evidence="3 5" id="KW-0238">DNA-binding</keyword>
<dbReference type="PANTHER" id="PTHR48111:SF4">
    <property type="entry name" value="DNA-BINDING DUAL TRANSCRIPTIONAL REGULATOR OMPR"/>
    <property type="match status" value="1"/>
</dbReference>
<organism evidence="8 9">
    <name type="scientific">Winogradskya humida</name>
    <dbReference type="NCBI Taxonomy" id="113566"/>
    <lineage>
        <taxon>Bacteria</taxon>
        <taxon>Bacillati</taxon>
        <taxon>Actinomycetota</taxon>
        <taxon>Actinomycetes</taxon>
        <taxon>Micromonosporales</taxon>
        <taxon>Micromonosporaceae</taxon>
        <taxon>Winogradskya</taxon>
    </lineage>
</organism>
<evidence type="ECO:0000313" key="8">
    <source>
        <dbReference type="EMBL" id="GIE22397.1"/>
    </source>
</evidence>
<dbReference type="PANTHER" id="PTHR48111">
    <property type="entry name" value="REGULATOR OF RPOS"/>
    <property type="match status" value="1"/>
</dbReference>
<name>A0ABQ3ZUV7_9ACTN</name>
<evidence type="ECO:0000256" key="2">
    <source>
        <dbReference type="ARBA" id="ARBA00023015"/>
    </source>
</evidence>
<feature type="DNA-binding region" description="OmpR/PhoB-type" evidence="5">
    <location>
        <begin position="96"/>
        <end position="192"/>
    </location>
</feature>
<dbReference type="SUPFAM" id="SSF46894">
    <property type="entry name" value="C-terminal effector domain of the bipartite response regulators"/>
    <property type="match status" value="1"/>
</dbReference>
<dbReference type="InterPro" id="IPR001867">
    <property type="entry name" value="OmpR/PhoB-type_DNA-bd"/>
</dbReference>
<keyword evidence="1" id="KW-0597">Phosphoprotein</keyword>
<dbReference type="EMBL" id="BOMN01000075">
    <property type="protein sequence ID" value="GIE22397.1"/>
    <property type="molecule type" value="Genomic_DNA"/>
</dbReference>
<evidence type="ECO:0000259" key="7">
    <source>
        <dbReference type="PROSITE" id="PS51755"/>
    </source>
</evidence>
<dbReference type="PROSITE" id="PS51755">
    <property type="entry name" value="OMPR_PHOB"/>
    <property type="match status" value="1"/>
</dbReference>
<dbReference type="RefSeq" id="WP_203839489.1">
    <property type="nucleotide sequence ID" value="NZ_BAAATV010000042.1"/>
</dbReference>
<evidence type="ECO:0000256" key="4">
    <source>
        <dbReference type="ARBA" id="ARBA00023163"/>
    </source>
</evidence>
<dbReference type="Proteomes" id="UP000603200">
    <property type="component" value="Unassembled WGS sequence"/>
</dbReference>
<reference evidence="8 9" key="1">
    <citation type="submission" date="2021-01" db="EMBL/GenBank/DDBJ databases">
        <title>Whole genome shotgun sequence of Actinoplanes humidus NBRC 14915.</title>
        <authorList>
            <person name="Komaki H."/>
            <person name="Tamura T."/>
        </authorList>
    </citation>
    <scope>NUCLEOTIDE SEQUENCE [LARGE SCALE GENOMIC DNA]</scope>
    <source>
        <strain evidence="8 9">NBRC 14915</strain>
    </source>
</reference>
<sequence>MAVTALPGRHGRHPAGTAQNSSNGAPGGALVATIRKPGLSGAATALTVTLNIPLTGEALPPQARRLLDAISDLVEAGEGALSVDDPPRGPVEPAPVAVPEPAGIEVRLLAASRRVLIGAEFLPLTRLEFDLLQFLAAHPRRVFSRTQLLTAVWGYEHTGERTVDVHVRRLRVKMGTVPLITTVYGVGYRLDDDARIVVQADA</sequence>
<keyword evidence="4" id="KW-0804">Transcription</keyword>
<dbReference type="Gene3D" id="1.10.10.10">
    <property type="entry name" value="Winged helix-like DNA-binding domain superfamily/Winged helix DNA-binding domain"/>
    <property type="match status" value="1"/>
</dbReference>
<keyword evidence="9" id="KW-1185">Reference proteome</keyword>
<evidence type="ECO:0000256" key="3">
    <source>
        <dbReference type="ARBA" id="ARBA00023125"/>
    </source>
</evidence>
<dbReference type="InterPro" id="IPR039420">
    <property type="entry name" value="WalR-like"/>
</dbReference>
<dbReference type="SMART" id="SM00862">
    <property type="entry name" value="Trans_reg_C"/>
    <property type="match status" value="1"/>
</dbReference>
<dbReference type="CDD" id="cd00383">
    <property type="entry name" value="trans_reg_C"/>
    <property type="match status" value="1"/>
</dbReference>
<proteinExistence type="predicted"/>
<dbReference type="InterPro" id="IPR036388">
    <property type="entry name" value="WH-like_DNA-bd_sf"/>
</dbReference>
<accession>A0ABQ3ZUV7</accession>
<evidence type="ECO:0000256" key="6">
    <source>
        <dbReference type="SAM" id="MobiDB-lite"/>
    </source>
</evidence>
<dbReference type="Pfam" id="PF00486">
    <property type="entry name" value="Trans_reg_C"/>
    <property type="match status" value="1"/>
</dbReference>
<protein>
    <recommendedName>
        <fullName evidence="7">OmpR/PhoB-type domain-containing protein</fullName>
    </recommendedName>
</protein>
<dbReference type="InterPro" id="IPR016032">
    <property type="entry name" value="Sig_transdc_resp-reg_C-effctor"/>
</dbReference>
<comment type="caution">
    <text evidence="8">The sequence shown here is derived from an EMBL/GenBank/DDBJ whole genome shotgun (WGS) entry which is preliminary data.</text>
</comment>
<evidence type="ECO:0000256" key="1">
    <source>
        <dbReference type="ARBA" id="ARBA00022553"/>
    </source>
</evidence>
<feature type="domain" description="OmpR/PhoB-type" evidence="7">
    <location>
        <begin position="96"/>
        <end position="192"/>
    </location>
</feature>
<feature type="region of interest" description="Disordered" evidence="6">
    <location>
        <begin position="1"/>
        <end position="27"/>
    </location>
</feature>
<keyword evidence="2" id="KW-0805">Transcription regulation</keyword>
<evidence type="ECO:0000313" key="9">
    <source>
        <dbReference type="Proteomes" id="UP000603200"/>
    </source>
</evidence>